<protein>
    <submittedName>
        <fullName evidence="2">Uncharacterized protein</fullName>
    </submittedName>
</protein>
<feature type="region of interest" description="Disordered" evidence="1">
    <location>
        <begin position="77"/>
        <end position="100"/>
    </location>
</feature>
<reference evidence="2 3" key="1">
    <citation type="journal article" date="2019" name="Sci. Rep.">
        <title>Orb-weaving spider Araneus ventricosus genome elucidates the spidroin gene catalogue.</title>
        <authorList>
            <person name="Kono N."/>
            <person name="Nakamura H."/>
            <person name="Ohtoshi R."/>
            <person name="Moran D.A.P."/>
            <person name="Shinohara A."/>
            <person name="Yoshida Y."/>
            <person name="Fujiwara M."/>
            <person name="Mori M."/>
            <person name="Tomita M."/>
            <person name="Arakawa K."/>
        </authorList>
    </citation>
    <scope>NUCLEOTIDE SEQUENCE [LARGE SCALE GENOMIC DNA]</scope>
</reference>
<keyword evidence="3" id="KW-1185">Reference proteome</keyword>
<dbReference type="AlphaFoldDB" id="A0A4Y2HFX0"/>
<proteinExistence type="predicted"/>
<comment type="caution">
    <text evidence="2">The sequence shown here is derived from an EMBL/GenBank/DDBJ whole genome shotgun (WGS) entry which is preliminary data.</text>
</comment>
<name>A0A4Y2HFX0_ARAVE</name>
<evidence type="ECO:0000313" key="3">
    <source>
        <dbReference type="Proteomes" id="UP000499080"/>
    </source>
</evidence>
<organism evidence="2 3">
    <name type="scientific">Araneus ventricosus</name>
    <name type="common">Orbweaver spider</name>
    <name type="synonym">Epeira ventricosa</name>
    <dbReference type="NCBI Taxonomy" id="182803"/>
    <lineage>
        <taxon>Eukaryota</taxon>
        <taxon>Metazoa</taxon>
        <taxon>Ecdysozoa</taxon>
        <taxon>Arthropoda</taxon>
        <taxon>Chelicerata</taxon>
        <taxon>Arachnida</taxon>
        <taxon>Araneae</taxon>
        <taxon>Araneomorphae</taxon>
        <taxon>Entelegynae</taxon>
        <taxon>Araneoidea</taxon>
        <taxon>Araneidae</taxon>
        <taxon>Araneus</taxon>
    </lineage>
</organism>
<evidence type="ECO:0000256" key="1">
    <source>
        <dbReference type="SAM" id="MobiDB-lite"/>
    </source>
</evidence>
<gene>
    <name evidence="2" type="ORF">AVEN_159591_1</name>
</gene>
<feature type="compositionally biased region" description="Polar residues" evidence="1">
    <location>
        <begin position="77"/>
        <end position="91"/>
    </location>
</feature>
<sequence>MSRISAITFPSKLGYVAISEAQNTDQELCSLMISQTFLRFKKVTLPNSVIEVIPDSTCKPAFLLNTDDNVQIPQVKNQTLPPSEEPTSTALTPPGSDLKVGGECVDKQNSAVVNVR</sequence>
<accession>A0A4Y2HFX0</accession>
<dbReference type="Proteomes" id="UP000499080">
    <property type="component" value="Unassembled WGS sequence"/>
</dbReference>
<evidence type="ECO:0000313" key="2">
    <source>
        <dbReference type="EMBL" id="GBM64207.1"/>
    </source>
</evidence>
<dbReference type="EMBL" id="BGPR01001915">
    <property type="protein sequence ID" value="GBM64207.1"/>
    <property type="molecule type" value="Genomic_DNA"/>
</dbReference>